<dbReference type="Proteomes" id="UP001416858">
    <property type="component" value="Unassembled WGS sequence"/>
</dbReference>
<organism evidence="2 3">
    <name type="scientific">Novipirellula caenicola</name>
    <dbReference type="NCBI Taxonomy" id="1536901"/>
    <lineage>
        <taxon>Bacteria</taxon>
        <taxon>Pseudomonadati</taxon>
        <taxon>Planctomycetota</taxon>
        <taxon>Planctomycetia</taxon>
        <taxon>Pirellulales</taxon>
        <taxon>Pirellulaceae</taxon>
        <taxon>Novipirellula</taxon>
    </lineage>
</organism>
<reference evidence="2 3" key="1">
    <citation type="submission" date="2024-02" db="EMBL/GenBank/DDBJ databases">
        <title>Rhodopirellula caenicola NBRC 110016.</title>
        <authorList>
            <person name="Ichikawa N."/>
            <person name="Katano-Makiyama Y."/>
            <person name="Hidaka K."/>
        </authorList>
    </citation>
    <scope>NUCLEOTIDE SEQUENCE [LARGE SCALE GENOMIC DNA]</scope>
    <source>
        <strain evidence="2 3">NBRC 110016</strain>
    </source>
</reference>
<sequence>MQDGRVFNRNRVMACRLEKQFIDMHTIRLRYPWTKQQHSDSAEATRVNVPERDEDVDATESPRPTTYTRNFNRPTGIESNDRVWLRVTSWQGKLASLRINAIPQPIGTPPLEIELSDQWSLHNKIEIQLDPVDGHPVRLDGEVTLEIDAGDETKA</sequence>
<protein>
    <submittedName>
        <fullName evidence="2">Uncharacterized protein</fullName>
    </submittedName>
</protein>
<feature type="region of interest" description="Disordered" evidence="1">
    <location>
        <begin position="39"/>
        <end position="74"/>
    </location>
</feature>
<name>A0ABP9VP88_9BACT</name>
<dbReference type="EMBL" id="BAABRO010000003">
    <property type="protein sequence ID" value="GAA5506410.1"/>
    <property type="molecule type" value="Genomic_DNA"/>
</dbReference>
<evidence type="ECO:0000256" key="1">
    <source>
        <dbReference type="SAM" id="MobiDB-lite"/>
    </source>
</evidence>
<evidence type="ECO:0000313" key="2">
    <source>
        <dbReference type="EMBL" id="GAA5506410.1"/>
    </source>
</evidence>
<feature type="compositionally biased region" description="Polar residues" evidence="1">
    <location>
        <begin position="62"/>
        <end position="73"/>
    </location>
</feature>
<evidence type="ECO:0000313" key="3">
    <source>
        <dbReference type="Proteomes" id="UP001416858"/>
    </source>
</evidence>
<proteinExistence type="predicted"/>
<keyword evidence="3" id="KW-1185">Reference proteome</keyword>
<comment type="caution">
    <text evidence="2">The sequence shown here is derived from an EMBL/GenBank/DDBJ whole genome shotgun (WGS) entry which is preliminary data.</text>
</comment>
<accession>A0ABP9VP88</accession>
<gene>
    <name evidence="2" type="ORF">Rcae01_01863</name>
</gene>